<dbReference type="EMBL" id="JACHMP010000001">
    <property type="protein sequence ID" value="MBB5819366.1"/>
    <property type="molecule type" value="Genomic_DNA"/>
</dbReference>
<reference evidence="1 2" key="1">
    <citation type="submission" date="2020-08" db="EMBL/GenBank/DDBJ databases">
        <title>Sequencing the genomes of 1000 actinobacteria strains.</title>
        <authorList>
            <person name="Klenk H.-P."/>
        </authorList>
    </citation>
    <scope>NUCLEOTIDE SEQUENCE [LARGE SCALE GENOMIC DNA]</scope>
    <source>
        <strain evidence="1 2">DSM 46887</strain>
    </source>
</reference>
<dbReference type="Proteomes" id="UP000540685">
    <property type="component" value="Unassembled WGS sequence"/>
</dbReference>
<sequence length="52" mass="5553">MTVLTCHGFPGRVRRPPARTVHASAPAPPALIHAHTLAPPALIRLHATRTES</sequence>
<accession>A0A7W9IFH2</accession>
<name>A0A7W9IFH2_9ACTN</name>
<keyword evidence="2" id="KW-1185">Reference proteome</keyword>
<proteinExistence type="predicted"/>
<protein>
    <submittedName>
        <fullName evidence="1">Uncharacterized protein</fullName>
    </submittedName>
</protein>
<dbReference type="AlphaFoldDB" id="A0A7W9IFH2"/>
<comment type="caution">
    <text evidence="1">The sequence shown here is derived from an EMBL/GenBank/DDBJ whole genome shotgun (WGS) entry which is preliminary data.</text>
</comment>
<organism evidence="1 2">
    <name type="scientific">Streptosporangium becharense</name>
    <dbReference type="NCBI Taxonomy" id="1816182"/>
    <lineage>
        <taxon>Bacteria</taxon>
        <taxon>Bacillati</taxon>
        <taxon>Actinomycetota</taxon>
        <taxon>Actinomycetes</taxon>
        <taxon>Streptosporangiales</taxon>
        <taxon>Streptosporangiaceae</taxon>
        <taxon>Streptosporangium</taxon>
    </lineage>
</organism>
<evidence type="ECO:0000313" key="1">
    <source>
        <dbReference type="EMBL" id="MBB5819366.1"/>
    </source>
</evidence>
<dbReference type="RefSeq" id="WP_184538656.1">
    <property type="nucleotide sequence ID" value="NZ_JACHMP010000001.1"/>
</dbReference>
<gene>
    <name evidence="1" type="ORF">F4562_002428</name>
</gene>
<evidence type="ECO:0000313" key="2">
    <source>
        <dbReference type="Proteomes" id="UP000540685"/>
    </source>
</evidence>